<feature type="transmembrane region" description="Helical" evidence="1">
    <location>
        <begin position="55"/>
        <end position="77"/>
    </location>
</feature>
<dbReference type="AlphaFoldDB" id="A0A5R8KI58"/>
<keyword evidence="1" id="KW-1133">Transmembrane helix</keyword>
<evidence type="ECO:0000313" key="2">
    <source>
        <dbReference type="EMBL" id="TLD71299.1"/>
    </source>
</evidence>
<reference evidence="2 3" key="1">
    <citation type="submission" date="2019-05" db="EMBL/GenBank/DDBJ databases">
        <title>Verrucobacter flavum gen. nov., sp. nov. a new member of the family Verrucomicrobiaceae.</title>
        <authorList>
            <person name="Szuroczki S."/>
            <person name="Abbaszade G."/>
            <person name="Szabo A."/>
            <person name="Felfoldi T."/>
            <person name="Schumann P."/>
            <person name="Boka K."/>
            <person name="Keki Z."/>
            <person name="Toumi M."/>
            <person name="Toth E."/>
        </authorList>
    </citation>
    <scope>NUCLEOTIDE SEQUENCE [LARGE SCALE GENOMIC DNA]</scope>
    <source>
        <strain evidence="2 3">MG-N-17</strain>
    </source>
</reference>
<dbReference type="Pfam" id="PF07963">
    <property type="entry name" value="N_methyl"/>
    <property type="match status" value="1"/>
</dbReference>
<keyword evidence="1" id="KW-0812">Transmembrane</keyword>
<accession>A0A5R8KI58</accession>
<sequence>MQNLFISSPICRFSERGQSDQHCLLKAAEANCSIEVKGAVISQVMSVRLQMRRGFTLMEVVVTLGIFALFVGVLGLFPQLMNVSAESAIETRAAHIAQQVVRDLVPALHTLPPVDSESTDPDGHPPSVVPYGTIVSEVTIDGGQVETVDLRESGVHTGHYDLEGLPVAVDDVNARLRVEVKITPEANRIGICQVEVRVRSLSASPETPAHRFFTKATFPRKEGS</sequence>
<dbReference type="Proteomes" id="UP000306196">
    <property type="component" value="Unassembled WGS sequence"/>
</dbReference>
<keyword evidence="1" id="KW-0472">Membrane</keyword>
<dbReference type="NCBIfam" id="TIGR02532">
    <property type="entry name" value="IV_pilin_GFxxxE"/>
    <property type="match status" value="1"/>
</dbReference>
<evidence type="ECO:0000256" key="1">
    <source>
        <dbReference type="SAM" id="Phobius"/>
    </source>
</evidence>
<evidence type="ECO:0000313" key="3">
    <source>
        <dbReference type="Proteomes" id="UP000306196"/>
    </source>
</evidence>
<protein>
    <submittedName>
        <fullName evidence="2">Type II secretion system protein</fullName>
    </submittedName>
</protein>
<name>A0A5R8KI58_9BACT</name>
<dbReference type="InterPro" id="IPR012902">
    <property type="entry name" value="N_methyl_site"/>
</dbReference>
<keyword evidence="3" id="KW-1185">Reference proteome</keyword>
<proteinExistence type="predicted"/>
<comment type="caution">
    <text evidence="2">The sequence shown here is derived from an EMBL/GenBank/DDBJ whole genome shotgun (WGS) entry which is preliminary data.</text>
</comment>
<dbReference type="EMBL" id="VAUV01000005">
    <property type="protein sequence ID" value="TLD71299.1"/>
    <property type="molecule type" value="Genomic_DNA"/>
</dbReference>
<gene>
    <name evidence="2" type="ORF">FEM03_07145</name>
</gene>
<dbReference type="RefSeq" id="WP_138085514.1">
    <property type="nucleotide sequence ID" value="NZ_VAUV01000005.1"/>
</dbReference>
<organism evidence="2 3">
    <name type="scientific">Phragmitibacter flavus</name>
    <dbReference type="NCBI Taxonomy" id="2576071"/>
    <lineage>
        <taxon>Bacteria</taxon>
        <taxon>Pseudomonadati</taxon>
        <taxon>Verrucomicrobiota</taxon>
        <taxon>Verrucomicrobiia</taxon>
        <taxon>Verrucomicrobiales</taxon>
        <taxon>Verrucomicrobiaceae</taxon>
        <taxon>Phragmitibacter</taxon>
    </lineage>
</organism>